<gene>
    <name evidence="1" type="ORF">BJB45_01575</name>
</gene>
<evidence type="ECO:0000313" key="2">
    <source>
        <dbReference type="Proteomes" id="UP000019113"/>
    </source>
</evidence>
<reference evidence="1 2" key="1">
    <citation type="submission" date="2013-08" db="EMBL/GenBank/DDBJ databases">
        <title>draft genome of Halomonas huanghegensis, strain BJGMM-B45T.</title>
        <authorList>
            <person name="Miao C."/>
            <person name="Wan Y."/>
            <person name="Jin W."/>
        </authorList>
    </citation>
    <scope>NUCLEOTIDE SEQUENCE [LARGE SCALE GENOMIC DNA]</scope>
    <source>
        <strain evidence="1 2">BJGMM-B45</strain>
    </source>
</reference>
<accession>W1N2W7</accession>
<comment type="caution">
    <text evidence="1">The sequence shown here is derived from an EMBL/GenBank/DDBJ whole genome shotgun (WGS) entry which is preliminary data.</text>
</comment>
<protein>
    <submittedName>
        <fullName evidence="1">Uncharacterized protein</fullName>
    </submittedName>
</protein>
<evidence type="ECO:0000313" key="1">
    <source>
        <dbReference type="EMBL" id="ERL49838.1"/>
    </source>
</evidence>
<dbReference type="EMBL" id="AVBC01000039">
    <property type="protein sequence ID" value="ERL49838.1"/>
    <property type="molecule type" value="Genomic_DNA"/>
</dbReference>
<sequence length="100" mass="11452">MLRMIAVSPVRLMVGQYVLWLSMRTSVPLHVESGRRRLFAGFKLWYLPVFFHLGLAWKRAALGENDPALKEASDTWSTFEQGADTCRWQRDTDGPPDVLS</sequence>
<proteinExistence type="predicted"/>
<name>W1N2W7_9GAMM</name>
<dbReference type="Proteomes" id="UP000019113">
    <property type="component" value="Unassembled WGS sequence"/>
</dbReference>
<keyword evidence="2" id="KW-1185">Reference proteome</keyword>
<dbReference type="AlphaFoldDB" id="W1N2W7"/>
<organism evidence="1 2">
    <name type="scientific">Halomonas huangheensis</name>
    <dbReference type="NCBI Taxonomy" id="1178482"/>
    <lineage>
        <taxon>Bacteria</taxon>
        <taxon>Pseudomonadati</taxon>
        <taxon>Pseudomonadota</taxon>
        <taxon>Gammaproteobacteria</taxon>
        <taxon>Oceanospirillales</taxon>
        <taxon>Halomonadaceae</taxon>
        <taxon>Halomonas</taxon>
    </lineage>
</organism>